<feature type="domain" description="Methyltransferase type 11" evidence="4">
    <location>
        <begin position="53"/>
        <end position="138"/>
    </location>
</feature>
<evidence type="ECO:0000256" key="3">
    <source>
        <dbReference type="ARBA" id="ARBA00022679"/>
    </source>
</evidence>
<dbReference type="GO" id="GO:0008757">
    <property type="term" value="F:S-adenosylmethionine-dependent methyltransferase activity"/>
    <property type="evidence" value="ECO:0007669"/>
    <property type="project" value="InterPro"/>
</dbReference>
<keyword evidence="3" id="KW-0808">Transferase</keyword>
<evidence type="ECO:0000256" key="1">
    <source>
        <dbReference type="ARBA" id="ARBA00008361"/>
    </source>
</evidence>
<comment type="caution">
    <text evidence="5">The sequence shown here is derived from an EMBL/GenBank/DDBJ whole genome shotgun (WGS) entry which is preliminary data.</text>
</comment>
<gene>
    <name evidence="5" type="ORF">GPM918_LOCUS18684</name>
    <name evidence="6" type="ORF">SRO942_LOCUS18684</name>
</gene>
<proteinExistence type="inferred from homology"/>
<dbReference type="Pfam" id="PF08241">
    <property type="entry name" value="Methyltransf_11"/>
    <property type="match status" value="1"/>
</dbReference>
<dbReference type="PANTHER" id="PTHR44942:SF4">
    <property type="entry name" value="METHYLTRANSFERASE TYPE 11 DOMAIN-CONTAINING PROTEIN"/>
    <property type="match status" value="1"/>
</dbReference>
<dbReference type="Gene3D" id="3.40.50.150">
    <property type="entry name" value="Vaccinia Virus protein VP39"/>
    <property type="match status" value="1"/>
</dbReference>
<reference evidence="5" key="1">
    <citation type="submission" date="2021-02" db="EMBL/GenBank/DDBJ databases">
        <authorList>
            <person name="Nowell W R."/>
        </authorList>
    </citation>
    <scope>NUCLEOTIDE SEQUENCE</scope>
</reference>
<evidence type="ECO:0000313" key="5">
    <source>
        <dbReference type="EMBL" id="CAF1099698.1"/>
    </source>
</evidence>
<protein>
    <recommendedName>
        <fullName evidence="4">Methyltransferase type 11 domain-containing protein</fullName>
    </recommendedName>
</protein>
<dbReference type="PANTHER" id="PTHR44942">
    <property type="entry name" value="METHYLTRANSF_11 DOMAIN-CONTAINING PROTEIN"/>
    <property type="match status" value="1"/>
</dbReference>
<dbReference type="InterPro" id="IPR029063">
    <property type="entry name" value="SAM-dependent_MTases_sf"/>
</dbReference>
<organism evidence="5 7">
    <name type="scientific">Didymodactylos carnosus</name>
    <dbReference type="NCBI Taxonomy" id="1234261"/>
    <lineage>
        <taxon>Eukaryota</taxon>
        <taxon>Metazoa</taxon>
        <taxon>Spiralia</taxon>
        <taxon>Gnathifera</taxon>
        <taxon>Rotifera</taxon>
        <taxon>Eurotatoria</taxon>
        <taxon>Bdelloidea</taxon>
        <taxon>Philodinida</taxon>
        <taxon>Philodinidae</taxon>
        <taxon>Didymodactylos</taxon>
    </lineage>
</organism>
<dbReference type="AlphaFoldDB" id="A0A814P6Q4"/>
<dbReference type="Proteomes" id="UP000681722">
    <property type="component" value="Unassembled WGS sequence"/>
</dbReference>
<dbReference type="CDD" id="cd02440">
    <property type="entry name" value="AdoMet_MTases"/>
    <property type="match status" value="1"/>
</dbReference>
<dbReference type="EMBL" id="CAJOBC010005467">
    <property type="protein sequence ID" value="CAF3864785.1"/>
    <property type="molecule type" value="Genomic_DNA"/>
</dbReference>
<evidence type="ECO:0000313" key="7">
    <source>
        <dbReference type="Proteomes" id="UP000663829"/>
    </source>
</evidence>
<dbReference type="InterPro" id="IPR013216">
    <property type="entry name" value="Methyltransf_11"/>
</dbReference>
<name>A0A814P6Q4_9BILA</name>
<dbReference type="OrthoDB" id="506498at2759"/>
<dbReference type="Proteomes" id="UP000663829">
    <property type="component" value="Unassembled WGS sequence"/>
</dbReference>
<keyword evidence="2" id="KW-0489">Methyltransferase</keyword>
<dbReference type="EMBL" id="CAJNOQ010005466">
    <property type="protein sequence ID" value="CAF1099698.1"/>
    <property type="molecule type" value="Genomic_DNA"/>
</dbReference>
<dbReference type="SUPFAM" id="SSF53335">
    <property type="entry name" value="S-adenosyl-L-methionine-dependent methyltransferases"/>
    <property type="match status" value="1"/>
</dbReference>
<sequence length="285" mass="33150">MNCPLFVESNHTANYKAFRPDYPQELYKKILEFYFNTTNINLNDDDKKIPLALDVACGSGQATVDLSYYCHRVIGIDGSQNQLKNATLKQNIEYQCHNAENITFLPPNSIDLITVATALHWFNIQTFFEQVNRILKPNSGVLSIWSLGFPLLDNPKAIEVQHKFSHCDLDGYWSDKIQLLTDHYESILDTFPYQETRIKHVIEYEREMSILQFVNMIETWSACQTYRERHGQDKLKQLLKTLADNLAKCYTESSNDISSNKDGDAIYDKKMIVKWIIHLHLMKKQ</sequence>
<dbReference type="GO" id="GO:0032259">
    <property type="term" value="P:methylation"/>
    <property type="evidence" value="ECO:0007669"/>
    <property type="project" value="UniProtKB-KW"/>
</dbReference>
<accession>A0A814P6Q4</accession>
<evidence type="ECO:0000313" key="6">
    <source>
        <dbReference type="EMBL" id="CAF3864785.1"/>
    </source>
</evidence>
<comment type="similarity">
    <text evidence="1">Belongs to the methyltransferase superfamily.</text>
</comment>
<evidence type="ECO:0000256" key="2">
    <source>
        <dbReference type="ARBA" id="ARBA00022603"/>
    </source>
</evidence>
<keyword evidence="7" id="KW-1185">Reference proteome</keyword>
<dbReference type="InterPro" id="IPR051052">
    <property type="entry name" value="Diverse_substrate_MTase"/>
</dbReference>
<evidence type="ECO:0000259" key="4">
    <source>
        <dbReference type="Pfam" id="PF08241"/>
    </source>
</evidence>